<keyword evidence="2" id="KW-0677">Repeat</keyword>
<dbReference type="PROSITE" id="PS50086">
    <property type="entry name" value="TBC_RABGAP"/>
    <property type="match status" value="1"/>
</dbReference>
<dbReference type="Gene3D" id="1.10.472.80">
    <property type="entry name" value="Ypt/Rab-GAP domain of gyp1p, domain 3"/>
    <property type="match status" value="1"/>
</dbReference>
<feature type="compositionally biased region" description="Basic and acidic residues" evidence="3">
    <location>
        <begin position="1062"/>
        <end position="1072"/>
    </location>
</feature>
<dbReference type="InterPro" id="IPR036014">
    <property type="entry name" value="TCB1D9/TCB1D9B_PH-GRAM1"/>
</dbReference>
<evidence type="ECO:0000256" key="3">
    <source>
        <dbReference type="SAM" id="MobiDB-lite"/>
    </source>
</evidence>
<feature type="compositionally biased region" description="Low complexity" evidence="3">
    <location>
        <begin position="1004"/>
        <end position="1033"/>
    </location>
</feature>
<gene>
    <name evidence="5" type="primary">Tbc1d9</name>
    <name evidence="5" type="ORF">FJT64_015434</name>
</gene>
<dbReference type="FunFam" id="1.10.8.270:FF:000002">
    <property type="entry name" value="TBC1 domain family member 9B"/>
    <property type="match status" value="1"/>
</dbReference>
<feature type="compositionally biased region" description="Acidic residues" evidence="3">
    <location>
        <begin position="1080"/>
        <end position="1089"/>
    </location>
</feature>
<dbReference type="EMBL" id="VIIS01000047">
    <property type="protein sequence ID" value="KAF0314112.1"/>
    <property type="molecule type" value="Genomic_DNA"/>
</dbReference>
<dbReference type="FunFam" id="2.30.29.30:FF:000013">
    <property type="entry name" value="Putative TBC1 domain family member 8B"/>
    <property type="match status" value="1"/>
</dbReference>
<comment type="caution">
    <text evidence="5">The sequence shown here is derived from an EMBL/GenBank/DDBJ whole genome shotgun (WGS) entry which is preliminary data.</text>
</comment>
<dbReference type="PANTHER" id="PTHR47666:SF1">
    <property type="entry name" value="PROTEIN VASCULAR ASSOCIATED DEATH 1, CHLOROPLASTIC"/>
    <property type="match status" value="1"/>
</dbReference>
<accession>A0A6A4XGX6</accession>
<dbReference type="InterPro" id="IPR035969">
    <property type="entry name" value="Rab-GAP_TBC_sf"/>
</dbReference>
<dbReference type="Gene3D" id="1.10.238.10">
    <property type="entry name" value="EF-hand"/>
    <property type="match status" value="1"/>
</dbReference>
<dbReference type="Gene3D" id="1.10.8.270">
    <property type="entry name" value="putative rabgap domain of human tbc1 domain family member 14 like domains"/>
    <property type="match status" value="1"/>
</dbReference>
<name>A0A6A4XGX6_AMPAM</name>
<dbReference type="CDD" id="cd13351">
    <property type="entry name" value="PH-GRAM1_TCB1D9_TCB1D9B"/>
    <property type="match status" value="1"/>
</dbReference>
<dbReference type="InterPro" id="IPR004182">
    <property type="entry name" value="GRAM"/>
</dbReference>
<dbReference type="Gene3D" id="2.30.29.30">
    <property type="entry name" value="Pleckstrin-homology domain (PH domain)/Phosphotyrosine-binding domain (PTB)"/>
    <property type="match status" value="2"/>
</dbReference>
<dbReference type="SMART" id="SM00164">
    <property type="entry name" value="TBC"/>
    <property type="match status" value="1"/>
</dbReference>
<dbReference type="GO" id="GO:0003008">
    <property type="term" value="P:system process"/>
    <property type="evidence" value="ECO:0007669"/>
    <property type="project" value="UniProtKB-ARBA"/>
</dbReference>
<keyword evidence="6" id="KW-1185">Reference proteome</keyword>
<dbReference type="Pfam" id="PF00566">
    <property type="entry name" value="RabGAP-TBC"/>
    <property type="match status" value="1"/>
</dbReference>
<dbReference type="AlphaFoldDB" id="A0A6A4XGX6"/>
<dbReference type="Proteomes" id="UP000440578">
    <property type="component" value="Unassembled WGS sequence"/>
</dbReference>
<feature type="domain" description="Rab-GAP TBC" evidence="4">
    <location>
        <begin position="442"/>
        <end position="629"/>
    </location>
</feature>
<sequence>MEFVKCKMESLVAQRSQPTDDNETGAFKSTTEKFRRLFNAPAEEKLVNHYSCSYWKGVPRQGWLYLSISHLSFYSFILGREVKVRLRWTDIVSIDKSNSLIFPDSIKISTRQKSYYFSMFLHKKETYELIEQLANIAMRQLMREEGFSEDPELINKISRNVSRKTPGLKRDLDARAQSEAYRSNFRLPGGEKLDGRADCTLWTPYNKQHVWGTLYISANFVCFESRSALPAPVPSRRSVRHKPRQSRYGQCPHWYEPEWGGGTGGLGRAQPPAGRSTAAVRGLVSLIIPLREVSMAERADSPGCTQDLSQALCISMKRRQSFLFARVADRDFVLERIAEFLAKLTCSTAASASDRVSIHSVSSNSSGFILVDSDPGKAGPGSSADHWELQPPLMYQFPSPTTPETTGRQLKKEEMWEHHFDEYGRGQTMYRTSATGLLVLKGIPATLRAELWMVFSGAGHEMATHPGYYVQLAQRASSGRVPGADEIERDLHRSLPEHPAFQASAGIDALRRVLSAYALRNPNIGYCQAMNIVASVMLLYCSEEQTFWLLVAICERLLPDYYNTKVVGALVDQGVLEDLISVELPDLYSKLESLGVISMISLSWFLTIFLSVMPFESAVNVMDCFLYDGARTNFMVALAVLDANRETLEDCRDDGEAMTVLCRYLEAVTNSDIPVRVGQSVFYTCYKPEDVKNMDTSIDVSVLIHEAYSNFGKLTNSAIERLRLKHRLKVIQTIEDTTMNSMIRCVEAERFFTQDELKDLFLYIKEEYLTVQSYGRGGAPDPSEKPDSTPHHYQLYKVDYPLFHTLFHKLSNWSGGTMADYIASRAFKLMDSSGEGQLDLRQLSWLLGLLTRSDLPTRLRLFYCLHLPPLLDQFEMDSPLSDNTEVASEACEYFDALSAPEPASLSLSELRELLLADGHRSRTVSGTSFTSGVSGAGAEDGPRVPLMNQKQFIYMWRTLYDMFSEEQSQPEIFHAIAHVGTLLLQIGEVGKKFQRERSASSIAAAADSASAPGVSAADTDATTGAASAAGAAARPESTPEAVPVTGVTDMSLLSEALSESTGDERRSEDSSDRPPPPDPGLEDQEEATEPPEAPTDADWAVSLEQFVASVVTEPMLVAFFEKRSDVKAAVMSLRSVRLNRQTSLSFGTSPNEASGLL</sequence>
<proteinExistence type="predicted"/>
<feature type="region of interest" description="Disordered" evidence="3">
    <location>
        <begin position="1004"/>
        <end position="1095"/>
    </location>
</feature>
<dbReference type="InterPro" id="IPR011993">
    <property type="entry name" value="PH-like_dom_sf"/>
</dbReference>
<dbReference type="SUPFAM" id="SSF47923">
    <property type="entry name" value="Ypt/Rab-GAP domain of gyp1p"/>
    <property type="match status" value="2"/>
</dbReference>
<reference evidence="5 6" key="1">
    <citation type="submission" date="2019-07" db="EMBL/GenBank/DDBJ databases">
        <title>Draft genome assembly of a fouling barnacle, Amphibalanus amphitrite (Darwin, 1854): The first reference genome for Thecostraca.</title>
        <authorList>
            <person name="Kim W."/>
        </authorList>
    </citation>
    <scope>NUCLEOTIDE SEQUENCE [LARGE SCALE GENOMIC DNA]</scope>
    <source>
        <strain evidence="5">SNU_AA5</strain>
        <tissue evidence="5">Soma without cirri and trophi</tissue>
    </source>
</reference>
<dbReference type="SMART" id="SM00568">
    <property type="entry name" value="GRAM"/>
    <property type="match status" value="2"/>
</dbReference>
<dbReference type="InterPro" id="IPR000195">
    <property type="entry name" value="Rab-GAP-TBC_dom"/>
</dbReference>
<evidence type="ECO:0000259" key="4">
    <source>
        <dbReference type="PROSITE" id="PS50086"/>
    </source>
</evidence>
<keyword evidence="1" id="KW-0343">GTPase activation</keyword>
<evidence type="ECO:0000313" key="6">
    <source>
        <dbReference type="Proteomes" id="UP000440578"/>
    </source>
</evidence>
<dbReference type="GO" id="GO:0005096">
    <property type="term" value="F:GTPase activator activity"/>
    <property type="evidence" value="ECO:0007669"/>
    <property type="project" value="UniProtKB-KW"/>
</dbReference>
<protein>
    <submittedName>
        <fullName evidence="5">TBC1 domain family member 9</fullName>
    </submittedName>
</protein>
<evidence type="ECO:0000256" key="1">
    <source>
        <dbReference type="ARBA" id="ARBA00022468"/>
    </source>
</evidence>
<dbReference type="OrthoDB" id="17687at2759"/>
<evidence type="ECO:0000313" key="5">
    <source>
        <dbReference type="EMBL" id="KAF0314112.1"/>
    </source>
</evidence>
<dbReference type="Pfam" id="PF02893">
    <property type="entry name" value="GRAM"/>
    <property type="match status" value="2"/>
</dbReference>
<organism evidence="5 6">
    <name type="scientific">Amphibalanus amphitrite</name>
    <name type="common">Striped barnacle</name>
    <name type="synonym">Balanus amphitrite</name>
    <dbReference type="NCBI Taxonomy" id="1232801"/>
    <lineage>
        <taxon>Eukaryota</taxon>
        <taxon>Metazoa</taxon>
        <taxon>Ecdysozoa</taxon>
        <taxon>Arthropoda</taxon>
        <taxon>Crustacea</taxon>
        <taxon>Multicrustacea</taxon>
        <taxon>Cirripedia</taxon>
        <taxon>Thoracica</taxon>
        <taxon>Thoracicalcarea</taxon>
        <taxon>Balanomorpha</taxon>
        <taxon>Balanoidea</taxon>
        <taxon>Balanidae</taxon>
        <taxon>Amphibalaninae</taxon>
        <taxon>Amphibalanus</taxon>
    </lineage>
</organism>
<dbReference type="FunFam" id="1.10.472.80:FF:000049">
    <property type="entry name" value="Uncharacterized protein, isoform B"/>
    <property type="match status" value="1"/>
</dbReference>
<evidence type="ECO:0000256" key="2">
    <source>
        <dbReference type="ARBA" id="ARBA00022737"/>
    </source>
</evidence>
<dbReference type="PANTHER" id="PTHR47666">
    <property type="entry name" value="PROTEIN VASCULAR ASSOCIATED DEATH 1, CHLOROPLASTIC"/>
    <property type="match status" value="1"/>
</dbReference>